<comment type="similarity">
    <text evidence="4">Belongs to the PTH2 family.</text>
</comment>
<evidence type="ECO:0000313" key="8">
    <source>
        <dbReference type="Proteomes" id="UP000258707"/>
    </source>
</evidence>
<evidence type="ECO:0000256" key="3">
    <source>
        <dbReference type="ARBA" id="ARBA00022801"/>
    </source>
</evidence>
<evidence type="ECO:0000256" key="1">
    <source>
        <dbReference type="ARBA" id="ARBA00003043"/>
    </source>
</evidence>
<dbReference type="PANTHER" id="PTHR12649:SF11">
    <property type="entry name" value="PEPTIDYL-TRNA HYDROLASE 2, MITOCHONDRIAL"/>
    <property type="match status" value="1"/>
</dbReference>
<evidence type="ECO:0000313" key="7">
    <source>
        <dbReference type="EMBL" id="AXR78825.1"/>
    </source>
</evidence>
<dbReference type="Pfam" id="PF01981">
    <property type="entry name" value="PTH2"/>
    <property type="match status" value="1"/>
</dbReference>
<dbReference type="NCBIfam" id="NF003314">
    <property type="entry name" value="PRK04322.1"/>
    <property type="match status" value="1"/>
</dbReference>
<dbReference type="Gene3D" id="3.40.1490.10">
    <property type="entry name" value="Bit1"/>
    <property type="match status" value="1"/>
</dbReference>
<dbReference type="CDD" id="cd02430">
    <property type="entry name" value="PTH2"/>
    <property type="match status" value="1"/>
</dbReference>
<proteinExistence type="inferred from homology"/>
<dbReference type="NCBIfam" id="TIGR00283">
    <property type="entry name" value="arch_pth2"/>
    <property type="match status" value="1"/>
</dbReference>
<comment type="catalytic activity">
    <reaction evidence="5">
        <text>an N-acyl-L-alpha-aminoacyl-tRNA + H2O = an N-acyl-L-amino acid + a tRNA + H(+)</text>
        <dbReference type="Rhea" id="RHEA:54448"/>
        <dbReference type="Rhea" id="RHEA-COMP:10123"/>
        <dbReference type="Rhea" id="RHEA-COMP:13883"/>
        <dbReference type="ChEBI" id="CHEBI:15377"/>
        <dbReference type="ChEBI" id="CHEBI:15378"/>
        <dbReference type="ChEBI" id="CHEBI:59874"/>
        <dbReference type="ChEBI" id="CHEBI:78442"/>
        <dbReference type="ChEBI" id="CHEBI:138191"/>
        <dbReference type="EC" id="3.1.1.29"/>
    </reaction>
</comment>
<dbReference type="KEGG" id="nan:AArc1_2510"/>
<dbReference type="InterPro" id="IPR002833">
    <property type="entry name" value="PTH2"/>
</dbReference>
<dbReference type="GO" id="GO:0005829">
    <property type="term" value="C:cytosol"/>
    <property type="evidence" value="ECO:0007669"/>
    <property type="project" value="TreeGrafter"/>
</dbReference>
<sequence length="155" mass="16480">MTDSIDASVKYVTQPGRYHPTRRPSSRFASIADALALALEDGSMKQAIVARTDVGMGQGKLAAQVAHASLSAYEKADSQLRDQWKRGGQKKVVLKGESERQLHELAAIADSDGIPNAVVRDAGHTQLEPGTVTALAVGPAADDRVDRVTGELSLF</sequence>
<dbReference type="InterPro" id="IPR023476">
    <property type="entry name" value="Pep_tRNA_hydro_II_dom_sf"/>
</dbReference>
<comment type="function">
    <text evidence="1">The natural substrate for this enzyme may be peptidyl-tRNAs which drop off the ribosome during protein synthesis.</text>
</comment>
<name>A0A346PH30_9EURY</name>
<evidence type="ECO:0000256" key="6">
    <source>
        <dbReference type="ARBA" id="ARBA00050038"/>
    </source>
</evidence>
<dbReference type="GO" id="GO:0004045">
    <property type="term" value="F:peptidyl-tRNA hydrolase activity"/>
    <property type="evidence" value="ECO:0007669"/>
    <property type="project" value="UniProtKB-EC"/>
</dbReference>
<dbReference type="PANTHER" id="PTHR12649">
    <property type="entry name" value="PEPTIDYL-TRNA HYDROLASE 2"/>
    <property type="match status" value="1"/>
</dbReference>
<evidence type="ECO:0000256" key="5">
    <source>
        <dbReference type="ARBA" id="ARBA00048707"/>
    </source>
</evidence>
<dbReference type="SUPFAM" id="SSF102462">
    <property type="entry name" value="Peptidyl-tRNA hydrolase II"/>
    <property type="match status" value="1"/>
</dbReference>
<keyword evidence="3 7" id="KW-0378">Hydrolase</keyword>
<gene>
    <name evidence="7" type="ORF">AArc1_2510</name>
</gene>
<organism evidence="7 8">
    <name type="scientific">Natrarchaeobaculum sulfurireducens</name>
    <dbReference type="NCBI Taxonomy" id="2044521"/>
    <lineage>
        <taxon>Archaea</taxon>
        <taxon>Methanobacteriati</taxon>
        <taxon>Methanobacteriota</taxon>
        <taxon>Stenosarchaea group</taxon>
        <taxon>Halobacteria</taxon>
        <taxon>Halobacteriales</taxon>
        <taxon>Natrialbaceae</taxon>
        <taxon>Natrarchaeobaculum</taxon>
    </lineage>
</organism>
<reference evidence="8" key="1">
    <citation type="submission" date="2017-10" db="EMBL/GenBank/DDBJ databases">
        <title>Phenotypic and genomic properties of facultatively anaerobic sulfur-reducing natronoarchaea from hypersaline soda lakes.</title>
        <authorList>
            <person name="Sorokin D.Y."/>
            <person name="Kublanov I.V."/>
            <person name="Roman P."/>
            <person name="Sinninghe Damste J.S."/>
            <person name="Golyshin P.N."/>
            <person name="Rojo D."/>
            <person name="Ciordia S."/>
            <person name="Mena Md.C."/>
            <person name="Ferrer M."/>
            <person name="Messina E."/>
            <person name="Smedile F."/>
            <person name="La Spada G."/>
            <person name="La Cono V."/>
            <person name="Yakimov M.M."/>
        </authorList>
    </citation>
    <scope>NUCLEOTIDE SEQUENCE [LARGE SCALE GENOMIC DNA]</scope>
    <source>
        <strain evidence="8">AArc1</strain>
    </source>
</reference>
<dbReference type="AlphaFoldDB" id="A0A346PH30"/>
<dbReference type="EC" id="3.1.1.29" evidence="2"/>
<accession>A0A346PH30</accession>
<dbReference type="EMBL" id="CP024047">
    <property type="protein sequence ID" value="AXR78825.1"/>
    <property type="molecule type" value="Genomic_DNA"/>
</dbReference>
<dbReference type="Proteomes" id="UP000258707">
    <property type="component" value="Chromosome"/>
</dbReference>
<dbReference type="FunFam" id="3.40.1490.10:FF:000001">
    <property type="entry name" value="Peptidyl-tRNA hydrolase 2"/>
    <property type="match status" value="1"/>
</dbReference>
<evidence type="ECO:0000256" key="4">
    <source>
        <dbReference type="ARBA" id="ARBA00038050"/>
    </source>
</evidence>
<evidence type="ECO:0000256" key="2">
    <source>
        <dbReference type="ARBA" id="ARBA00013260"/>
    </source>
</evidence>
<protein>
    <recommendedName>
        <fullName evidence="6">Peptidyl-tRNA hydrolase</fullName>
        <ecNumber evidence="2">3.1.1.29</ecNumber>
    </recommendedName>
</protein>